<dbReference type="EMBL" id="CP059165">
    <property type="protein sequence ID" value="QLL06667.1"/>
    <property type="molecule type" value="Genomic_DNA"/>
</dbReference>
<accession>A0A7D6DWU1</accession>
<dbReference type="RefSeq" id="WP_180915245.1">
    <property type="nucleotide sequence ID" value="NZ_CP059165.1"/>
</dbReference>
<dbReference type="KEGG" id="mgor:H0P51_23595"/>
<reference evidence="1" key="2">
    <citation type="submission" date="2020-07" db="EMBL/GenBank/DDBJ databases">
        <authorList>
            <person name="Yu X."/>
        </authorList>
    </citation>
    <scope>NUCLEOTIDE SEQUENCE [LARGE SCALE GENOMIC DNA]</scope>
    <source>
        <strain evidence="1">24T</strain>
    </source>
</reference>
<sequence>MTNYALAADNKLTNGLIMNRLFDPTPDVNEFNHTCYPLWSADGMVPPPYLGKTFSGNHTHYVVNGSDVIDSGDLDDSIKTITEHGYGVAANSQLIAFMNEQEADEVSKFKAGVQNNNDIIATHDFIPSQGAPPYYTPNEIVGKVAPAQYNGLKIDGSYGPLWIVRTQYIPAGYFATIATEGPNSLNNVVSVRQHPKPQYQGLRTIPGPNPAYPIQESFWSRAIGVGTRHRGAAAVVQIKASGSYEAPQIAM</sequence>
<evidence type="ECO:0000313" key="1">
    <source>
        <dbReference type="EMBL" id="QLL06667.1"/>
    </source>
</evidence>
<reference evidence="1" key="1">
    <citation type="submission" date="2020-07" db="EMBL/GenBank/DDBJ databases">
        <title>Description of Mycobacterium gordonae subsp. intergordonae subsp.nov. and Mycobacterium gordonae subsp. gordonae subsp. nov.</title>
        <authorList>
            <person name="Huang H."/>
        </authorList>
    </citation>
    <scope>NUCLEOTIDE SEQUENCE [LARGE SCALE GENOMIC DNA]</scope>
    <source>
        <strain evidence="1">24T</strain>
    </source>
</reference>
<dbReference type="Proteomes" id="UP000510682">
    <property type="component" value="Chromosome"/>
</dbReference>
<keyword evidence="2" id="KW-1185">Reference proteome</keyword>
<dbReference type="AlphaFoldDB" id="A0A7D6DWU1"/>
<evidence type="ECO:0000313" key="2">
    <source>
        <dbReference type="Proteomes" id="UP000510682"/>
    </source>
</evidence>
<proteinExistence type="predicted"/>
<name>A0A7D6DWU1_9MYCO</name>
<gene>
    <name evidence="1" type="ORF">H0P51_23595</name>
</gene>
<organism evidence="1 2">
    <name type="scientific">Mycobacterium vicinigordonae</name>
    <dbReference type="NCBI Taxonomy" id="1719132"/>
    <lineage>
        <taxon>Bacteria</taxon>
        <taxon>Bacillati</taxon>
        <taxon>Actinomycetota</taxon>
        <taxon>Actinomycetes</taxon>
        <taxon>Mycobacteriales</taxon>
        <taxon>Mycobacteriaceae</taxon>
        <taxon>Mycobacterium</taxon>
    </lineage>
</organism>
<protein>
    <submittedName>
        <fullName evidence="1">Uncharacterized protein</fullName>
    </submittedName>
</protein>